<keyword evidence="1" id="KW-0732">Signal</keyword>
<evidence type="ECO:0000256" key="1">
    <source>
        <dbReference type="SAM" id="SignalP"/>
    </source>
</evidence>
<proteinExistence type="evidence at transcript level"/>
<dbReference type="EMBL" id="AK417437">
    <property type="protein sequence ID" value="BAN20652.1"/>
    <property type="molecule type" value="mRNA"/>
</dbReference>
<organism evidence="2">
    <name type="scientific">Riptortus pedestris</name>
    <name type="common">Bean bug</name>
    <dbReference type="NCBI Taxonomy" id="329032"/>
    <lineage>
        <taxon>Eukaryota</taxon>
        <taxon>Metazoa</taxon>
        <taxon>Ecdysozoa</taxon>
        <taxon>Arthropoda</taxon>
        <taxon>Hexapoda</taxon>
        <taxon>Insecta</taxon>
        <taxon>Pterygota</taxon>
        <taxon>Neoptera</taxon>
        <taxon>Paraneoptera</taxon>
        <taxon>Hemiptera</taxon>
        <taxon>Heteroptera</taxon>
        <taxon>Panheteroptera</taxon>
        <taxon>Pentatomomorpha</taxon>
        <taxon>Coreoidea</taxon>
        <taxon>Alydidae</taxon>
        <taxon>Riptortus</taxon>
    </lineage>
</organism>
<dbReference type="AlphaFoldDB" id="R4WRV9"/>
<feature type="signal peptide" evidence="1">
    <location>
        <begin position="1"/>
        <end position="21"/>
    </location>
</feature>
<reference evidence="2" key="1">
    <citation type="journal article" date="2013" name="PLoS ONE">
        <title>Gene expression in gut symbiotic organ of stinkbug affected by extracellular bacterial symbiont.</title>
        <authorList>
            <person name="Futahashi R."/>
            <person name="Tanaka K."/>
            <person name="Tanahashi M."/>
            <person name="Nikoh N."/>
            <person name="Kikuchi Y."/>
            <person name="Lee B.L."/>
            <person name="Fukatsu T."/>
        </authorList>
    </citation>
    <scope>NUCLEOTIDE SEQUENCE</scope>
    <source>
        <tissue evidence="2">Midgut</tissue>
    </source>
</reference>
<feature type="chain" id="PRO_5004381016" evidence="1">
    <location>
        <begin position="22"/>
        <end position="93"/>
    </location>
</feature>
<accession>R4WRV9</accession>
<protein>
    <submittedName>
        <fullName evidence="2">Cysteine rich secreted protein</fullName>
    </submittedName>
</protein>
<name>R4WRV9_RIPPE</name>
<sequence length="93" mass="10433">MHSINFICSLIVVTLISDSIAAIGRKDDEWCLTRTGFCPPHMLCCDGTFCCPKISRCCKESFNRCCPYWTENSDYKIIGIRAIRISDGAKSSD</sequence>
<evidence type="ECO:0000313" key="2">
    <source>
        <dbReference type="EMBL" id="BAN20652.1"/>
    </source>
</evidence>